<sequence length="106" mass="11839">MYVLIEPKAEGIYTASLIGMPMMAAQGQSENEALTKLRTLVAHRLQAARIVPLEIELPATMHPWLEHADRLRANPLFAEVREAIQIQREQDEEYGSGCDIGHAQST</sequence>
<dbReference type="SUPFAM" id="SSF143100">
    <property type="entry name" value="TTHA1013/TTHA0281-like"/>
    <property type="match status" value="1"/>
</dbReference>
<protein>
    <recommendedName>
        <fullName evidence="3">HicB family protein</fullName>
    </recommendedName>
</protein>
<organism evidence="1 2">
    <name type="scientific">Candidatus Viridilinea mediisalina</name>
    <dbReference type="NCBI Taxonomy" id="2024553"/>
    <lineage>
        <taxon>Bacteria</taxon>
        <taxon>Bacillati</taxon>
        <taxon>Chloroflexota</taxon>
        <taxon>Chloroflexia</taxon>
        <taxon>Chloroflexales</taxon>
        <taxon>Chloroflexineae</taxon>
        <taxon>Oscillochloridaceae</taxon>
        <taxon>Candidatus Viridilinea</taxon>
    </lineage>
</organism>
<name>A0A2A6RHZ8_9CHLR</name>
<dbReference type="InterPro" id="IPR035069">
    <property type="entry name" value="TTHA1013/TTHA0281-like"/>
</dbReference>
<evidence type="ECO:0008006" key="3">
    <source>
        <dbReference type="Google" id="ProtNLM"/>
    </source>
</evidence>
<keyword evidence="2" id="KW-1185">Reference proteome</keyword>
<dbReference type="Proteomes" id="UP000220527">
    <property type="component" value="Unassembled WGS sequence"/>
</dbReference>
<gene>
    <name evidence="1" type="ORF">CJ255_13625</name>
</gene>
<reference evidence="2" key="1">
    <citation type="submission" date="2017-08" db="EMBL/GenBank/DDBJ databases">
        <authorList>
            <person name="Grouzdev D.S."/>
            <person name="Gaisin V.A."/>
            <person name="Rysina M.S."/>
            <person name="Gorlenko V.M."/>
        </authorList>
    </citation>
    <scope>NUCLEOTIDE SEQUENCE [LARGE SCALE GENOMIC DNA]</scope>
    <source>
        <strain evidence="2">Kir15-3F</strain>
    </source>
</reference>
<evidence type="ECO:0000313" key="2">
    <source>
        <dbReference type="Proteomes" id="UP000220527"/>
    </source>
</evidence>
<dbReference type="EMBL" id="NQWI01000064">
    <property type="protein sequence ID" value="PDW02516.1"/>
    <property type="molecule type" value="Genomic_DNA"/>
</dbReference>
<dbReference type="AlphaFoldDB" id="A0A2A6RHZ8"/>
<accession>A0A2A6RHZ8</accession>
<comment type="caution">
    <text evidence="1">The sequence shown here is derived from an EMBL/GenBank/DDBJ whole genome shotgun (WGS) entry which is preliminary data.</text>
</comment>
<proteinExistence type="predicted"/>
<evidence type="ECO:0000313" key="1">
    <source>
        <dbReference type="EMBL" id="PDW02516.1"/>
    </source>
</evidence>